<dbReference type="InterPro" id="IPR021810">
    <property type="entry name" value="T1RH-like_C"/>
</dbReference>
<dbReference type="InterPro" id="IPR055180">
    <property type="entry name" value="HsdR_RecA-like_helicase_dom_2"/>
</dbReference>
<dbReference type="EC" id="3.1.21.3" evidence="10"/>
<keyword evidence="5 10" id="KW-0680">Restriction system</keyword>
<dbReference type="PATRIC" id="fig|1142394.8.peg.2890"/>
<dbReference type="Pfam" id="PF18766">
    <property type="entry name" value="SWI2_SNF2"/>
    <property type="match status" value="1"/>
</dbReference>
<dbReference type="InterPro" id="IPR040980">
    <property type="entry name" value="SWI2_SNF2"/>
</dbReference>
<dbReference type="SUPFAM" id="SSF52540">
    <property type="entry name" value="P-loop containing nucleoside triphosphate hydrolases"/>
    <property type="match status" value="2"/>
</dbReference>
<dbReference type="OrthoDB" id="9758243at2"/>
<dbReference type="InterPro" id="IPR014001">
    <property type="entry name" value="Helicase_ATP-bd"/>
</dbReference>
<proteinExistence type="inferred from homology"/>
<keyword evidence="8 10" id="KW-0067">ATP-binding</keyword>
<evidence type="ECO:0000313" key="12">
    <source>
        <dbReference type="EMBL" id="BAM04953.1"/>
    </source>
</evidence>
<evidence type="ECO:0000256" key="5">
    <source>
        <dbReference type="ARBA" id="ARBA00022747"/>
    </source>
</evidence>
<evidence type="ECO:0000256" key="7">
    <source>
        <dbReference type="ARBA" id="ARBA00022801"/>
    </source>
</evidence>
<dbReference type="RefSeq" id="WP_014438163.1">
    <property type="nucleotide sequence ID" value="NC_017080.1"/>
</dbReference>
<dbReference type="EMBL" id="AP012338">
    <property type="protein sequence ID" value="BAM04953.1"/>
    <property type="molecule type" value="Genomic_DNA"/>
</dbReference>
<reference evidence="12 13" key="1">
    <citation type="submission" date="2012-02" db="EMBL/GenBank/DDBJ databases">
        <title>Complete genome sequence of Phycisphaera mikurensis NBRC 102666.</title>
        <authorList>
            <person name="Ankai A."/>
            <person name="Hosoyama A."/>
            <person name="Terui Y."/>
            <person name="Sekine M."/>
            <person name="Fukai R."/>
            <person name="Kato Y."/>
            <person name="Nakamura S."/>
            <person name="Yamada-Narita S."/>
            <person name="Kawakoshi A."/>
            <person name="Fukunaga Y."/>
            <person name="Yamazaki S."/>
            <person name="Fujita N."/>
        </authorList>
    </citation>
    <scope>NUCLEOTIDE SEQUENCE [LARGE SCALE GENOMIC DNA]</scope>
    <source>
        <strain evidence="13">NBRC 102666 / KCTC 22515 / FYK2301M01</strain>
    </source>
</reference>
<dbReference type="InterPro" id="IPR004473">
    <property type="entry name" value="Restrct_endonuc_typeI_HsdR"/>
</dbReference>
<dbReference type="SMART" id="SM00487">
    <property type="entry name" value="DEXDc"/>
    <property type="match status" value="1"/>
</dbReference>
<evidence type="ECO:0000313" key="13">
    <source>
        <dbReference type="Proteomes" id="UP000007881"/>
    </source>
</evidence>
<accession>I0II65</accession>
<evidence type="ECO:0000256" key="4">
    <source>
        <dbReference type="ARBA" id="ARBA00022741"/>
    </source>
</evidence>
<dbReference type="NCBIfam" id="TIGR00348">
    <property type="entry name" value="hsdR"/>
    <property type="match status" value="1"/>
</dbReference>
<dbReference type="GO" id="GO:0009035">
    <property type="term" value="F:type I site-specific deoxyribonuclease activity"/>
    <property type="evidence" value="ECO:0007669"/>
    <property type="project" value="UniProtKB-EC"/>
</dbReference>
<dbReference type="PANTHER" id="PTHR30195">
    <property type="entry name" value="TYPE I SITE-SPECIFIC DEOXYRIBONUCLEASE PROTEIN SUBUNIT M AND R"/>
    <property type="match status" value="1"/>
</dbReference>
<comment type="subunit">
    <text evidence="10">The type I restriction/modification system is composed of three polypeptides R, M and S.</text>
</comment>
<dbReference type="CDD" id="cd22332">
    <property type="entry name" value="HsdR_N"/>
    <property type="match status" value="1"/>
</dbReference>
<comment type="similarity">
    <text evidence="2 10">Belongs to the HsdR family.</text>
</comment>
<dbReference type="InterPro" id="IPR027417">
    <property type="entry name" value="P-loop_NTPase"/>
</dbReference>
<dbReference type="REBASE" id="45940">
    <property type="entry name" value="Pmi102666ORF27900P"/>
</dbReference>
<dbReference type="InterPro" id="IPR007409">
    <property type="entry name" value="Restrct_endonuc_type1_HsdR_N"/>
</dbReference>
<keyword evidence="9 10" id="KW-0238">DNA-binding</keyword>
<dbReference type="GO" id="GO:0005524">
    <property type="term" value="F:ATP binding"/>
    <property type="evidence" value="ECO:0007669"/>
    <property type="project" value="UniProtKB-KW"/>
</dbReference>
<dbReference type="Pfam" id="PF11867">
    <property type="entry name" value="T1RH-like_C"/>
    <property type="match status" value="1"/>
</dbReference>
<protein>
    <recommendedName>
        <fullName evidence="10">Type I restriction enzyme endonuclease subunit</fullName>
        <shortName evidence="10">R protein</shortName>
        <ecNumber evidence="10">3.1.21.3</ecNumber>
    </recommendedName>
</protein>
<dbReference type="Pfam" id="PF04313">
    <property type="entry name" value="HSDR_N"/>
    <property type="match status" value="1"/>
</dbReference>
<dbReference type="STRING" id="1142394.PSMK_27940"/>
<keyword evidence="6" id="KW-0255">Endonuclease</keyword>
<evidence type="ECO:0000256" key="9">
    <source>
        <dbReference type="ARBA" id="ARBA00023125"/>
    </source>
</evidence>
<keyword evidence="7 10" id="KW-0378">Hydrolase</keyword>
<evidence type="ECO:0000259" key="11">
    <source>
        <dbReference type="SMART" id="SM00487"/>
    </source>
</evidence>
<name>I0II65_PHYMF</name>
<keyword evidence="3" id="KW-0540">Nuclease</keyword>
<dbReference type="CDD" id="cd18030">
    <property type="entry name" value="DEXHc_RE_I_HsdR"/>
    <property type="match status" value="1"/>
</dbReference>
<organism evidence="12 13">
    <name type="scientific">Phycisphaera mikurensis (strain NBRC 102666 / KCTC 22515 / FYK2301M01)</name>
    <dbReference type="NCBI Taxonomy" id="1142394"/>
    <lineage>
        <taxon>Bacteria</taxon>
        <taxon>Pseudomonadati</taxon>
        <taxon>Planctomycetota</taxon>
        <taxon>Phycisphaerae</taxon>
        <taxon>Phycisphaerales</taxon>
        <taxon>Phycisphaeraceae</taxon>
        <taxon>Phycisphaera</taxon>
    </lineage>
</organism>
<sequence>MINEDAVEQKALRWFQDTGWAYLHGSELAPDVAPEQRADGKAVVLAGRLAEAVRRLNPQLPAEAVEEVVRAATQREHPDLARANAAFHRRMIDGVPVRFEDPSTGEKVQDVARLVDFGGAANNDWLVVNQLAIAGTKDGRRPDVIAYLNGLPIAVIELKNPADEKADVWAAYRQLQTYKDEIGELFVRNAALVVSDGITARVGSLTASPEWFLPWRAVSGEADQPKVEMELERVVRGFFRPDLLLDYLRHFILFEGEEDVVKKIAGYHQFHGVRAAVEATVVAADRGVETAPGDAVRERPAADWGRRVPRGSGKAGVFWHTQGSGKSISMAMYAGKLMQQPAMNNPTLVVVTDRLDLDGQLFAQFAAAKSLLGEKPDQAESREQLRDYLDGRASGGIVFTTVQKFAPLDGEEAHPVLSGRSNVVVISDEAHRSQYGIKPTLDRKTGRYVYGYAKHLRDALSGASFIGFTGTPISSEDRDTRGVFGEYVSVYDIADAVEDGATVQIYYESRRAKLDLNDAEIETLNQQVDEVVEDEETEDRERTKGHWAQLAKLVGARPRLEAIADDLLAHFDQRKEAMASQVGPDGGKAMIVTMSRDICVALFDEIVRRRPEMAGSRKDDGTWNPEDGSIRVVMTGTATDRVELRHHQHGKAQRERLAKRFKDPADPLELVIVRDMWLTGFDAPCCHTMYVDKPMRGHALMQAIARVNRVFREKAGGLVVDYIGIANELKQALKTYTESKGRGQPTVRAEDGLRILKEKVGVLRDMMRENGGFAYAGFETQPLELLPGVTNHLLGLDDGKRRFLDVMASVLKAFSLCATLDEAAALRTEIAFFSAVRGVLAKHGQEEPKRGGADKSASLKLILDNAVVSEGVDDIFAMAGLERPDIGLLSEGFLEDVRRMPAKNLAVELLERLIRDEIRGRSRNNVVRESRYGERLAETLRRYNNRAIESGAVVEELIAMARDFAEAVRRDEDLGLSPDEIAFYEALAERPEVLREMGDETLKALAVELTAKLRASTTVDWRVRESVRARMRLLIKRLLRKHRYPPAGQERAVDVVIAQAERLSEGWSAAG</sequence>
<dbReference type="PANTHER" id="PTHR30195:SF15">
    <property type="entry name" value="TYPE I RESTRICTION ENZYME HINDI ENDONUCLEASE SUBUNIT"/>
    <property type="match status" value="1"/>
</dbReference>
<keyword evidence="13" id="KW-1185">Reference proteome</keyword>
<evidence type="ECO:0000256" key="1">
    <source>
        <dbReference type="ARBA" id="ARBA00000851"/>
    </source>
</evidence>
<dbReference type="Gene3D" id="3.40.50.300">
    <property type="entry name" value="P-loop containing nucleotide triphosphate hydrolases"/>
    <property type="match status" value="2"/>
</dbReference>
<dbReference type="InterPro" id="IPR051268">
    <property type="entry name" value="Type-I_R_enzyme_R_subunit"/>
</dbReference>
<dbReference type="HOGENOM" id="CLU_005762_1_0_0"/>
<evidence type="ECO:0000256" key="3">
    <source>
        <dbReference type="ARBA" id="ARBA00022722"/>
    </source>
</evidence>
<dbReference type="CDD" id="cd18800">
    <property type="entry name" value="SF2_C_EcoR124I-like"/>
    <property type="match status" value="1"/>
</dbReference>
<dbReference type="Pfam" id="PF22679">
    <property type="entry name" value="T1R_D3-like"/>
    <property type="match status" value="1"/>
</dbReference>
<dbReference type="KEGG" id="phm:PSMK_27940"/>
<dbReference type="GO" id="GO:0003677">
    <property type="term" value="F:DNA binding"/>
    <property type="evidence" value="ECO:0007669"/>
    <property type="project" value="UniProtKB-KW"/>
</dbReference>
<feature type="domain" description="Helicase ATP-binding" evidence="11">
    <location>
        <begin position="266"/>
        <end position="506"/>
    </location>
</feature>
<dbReference type="Gene3D" id="3.90.1570.50">
    <property type="match status" value="1"/>
</dbReference>
<gene>
    <name evidence="12" type="primary">hsdR</name>
    <name evidence="12" type="ordered locus">PSMK_27940</name>
</gene>
<dbReference type="AlphaFoldDB" id="I0II65"/>
<evidence type="ECO:0000256" key="8">
    <source>
        <dbReference type="ARBA" id="ARBA00022840"/>
    </source>
</evidence>
<evidence type="ECO:0000256" key="6">
    <source>
        <dbReference type="ARBA" id="ARBA00022759"/>
    </source>
</evidence>
<dbReference type="Proteomes" id="UP000007881">
    <property type="component" value="Chromosome"/>
</dbReference>
<dbReference type="eggNOG" id="COG0610">
    <property type="taxonomic scope" value="Bacteria"/>
</dbReference>
<evidence type="ECO:0000256" key="10">
    <source>
        <dbReference type="RuleBase" id="RU364115"/>
    </source>
</evidence>
<comment type="catalytic activity">
    <reaction evidence="1 10">
        <text>Endonucleolytic cleavage of DNA to give random double-stranded fragments with terminal 5'-phosphates, ATP is simultaneously hydrolyzed.</text>
        <dbReference type="EC" id="3.1.21.3"/>
    </reaction>
</comment>
<evidence type="ECO:0000256" key="2">
    <source>
        <dbReference type="ARBA" id="ARBA00008598"/>
    </source>
</evidence>
<comment type="function">
    <text evidence="10">Subunit R is required for both nuclease and ATPase activities, but not for modification.</text>
</comment>
<keyword evidence="4 10" id="KW-0547">Nucleotide-binding</keyword>
<dbReference type="GO" id="GO:0009307">
    <property type="term" value="P:DNA restriction-modification system"/>
    <property type="evidence" value="ECO:0007669"/>
    <property type="project" value="UniProtKB-KW"/>
</dbReference>